<evidence type="ECO:0000259" key="2">
    <source>
        <dbReference type="Pfam" id="PF06970"/>
    </source>
</evidence>
<protein>
    <submittedName>
        <fullName evidence="3">Replication initiator protein A</fullName>
    </submittedName>
</protein>
<feature type="compositionally biased region" description="Basic and acidic residues" evidence="1">
    <location>
        <begin position="174"/>
        <end position="188"/>
    </location>
</feature>
<dbReference type="RefSeq" id="WP_207900962.1">
    <property type="nucleotide sequence ID" value="NZ_JANKBG010000004.1"/>
</dbReference>
<accession>A0A4V2VL51</accession>
<evidence type="ECO:0000313" key="3">
    <source>
        <dbReference type="EMBL" id="TCU62505.1"/>
    </source>
</evidence>
<dbReference type="AlphaFoldDB" id="A0A4V2VL51"/>
<feature type="region of interest" description="Disordered" evidence="1">
    <location>
        <begin position="278"/>
        <end position="299"/>
    </location>
</feature>
<feature type="domain" description="Replication initiator A N-terminal" evidence="2">
    <location>
        <begin position="73"/>
        <end position="131"/>
    </location>
</feature>
<dbReference type="EMBL" id="SMBP01000004">
    <property type="protein sequence ID" value="TCU62505.1"/>
    <property type="molecule type" value="Genomic_DNA"/>
</dbReference>
<feature type="region of interest" description="Disordered" evidence="1">
    <location>
        <begin position="170"/>
        <end position="201"/>
    </location>
</feature>
<dbReference type="InterPro" id="IPR010724">
    <property type="entry name" value="RepA_N"/>
</dbReference>
<comment type="caution">
    <text evidence="3">The sequence shown here is derived from an EMBL/GenBank/DDBJ whole genome shotgun (WGS) entry which is preliminary data.</text>
</comment>
<evidence type="ECO:0000256" key="1">
    <source>
        <dbReference type="SAM" id="MobiDB-lite"/>
    </source>
</evidence>
<reference evidence="3 4" key="1">
    <citation type="submission" date="2019-03" db="EMBL/GenBank/DDBJ databases">
        <title>Genomic Encyclopedia of Type Strains, Phase IV (KMG-IV): sequencing the most valuable type-strain genomes for metagenomic binning, comparative biology and taxonomic classification.</title>
        <authorList>
            <person name="Goeker M."/>
        </authorList>
    </citation>
    <scope>NUCLEOTIDE SEQUENCE [LARGE SCALE GENOMIC DNA]</scope>
    <source>
        <strain evidence="3 4">DSM 29481</strain>
    </source>
</reference>
<sequence>MSRFRIFQTPVNQGFFDRPQRVADTFILYPRKQRFNCVTGSHRQEVRTITDYITADTILPRFLPYPYFLLKMDLSHTARLLYGLLLDRSTLSQKNGWQDSEGRTYIVYPVSEITETLDKGSTAIKSALNELDAAGLLVRERRGFSAPNRLYVKIPQMPVVQFSDHMTAIQPENRPSDSRKSDPHKDGKPTFALDGKPTPNQLTINQLKENQRKGVSGEQPAPFGRYKNLFLSESEYAELKGEYPDRLERFIEELSEFIAAYGKVYANHAAAVRMWARRDRKGTGKKGIPDYSYKEGESL</sequence>
<evidence type="ECO:0000313" key="4">
    <source>
        <dbReference type="Proteomes" id="UP000295773"/>
    </source>
</evidence>
<dbReference type="Proteomes" id="UP000295773">
    <property type="component" value="Unassembled WGS sequence"/>
</dbReference>
<keyword evidence="4" id="KW-1185">Reference proteome</keyword>
<proteinExistence type="predicted"/>
<dbReference type="Pfam" id="PF06970">
    <property type="entry name" value="RepA_N"/>
    <property type="match status" value="1"/>
</dbReference>
<organism evidence="3 4">
    <name type="scientific">Longicatena caecimuris</name>
    <dbReference type="NCBI Taxonomy" id="1796635"/>
    <lineage>
        <taxon>Bacteria</taxon>
        <taxon>Bacillati</taxon>
        <taxon>Bacillota</taxon>
        <taxon>Erysipelotrichia</taxon>
        <taxon>Erysipelotrichales</taxon>
        <taxon>Erysipelotrichaceae</taxon>
        <taxon>Longicatena</taxon>
    </lineage>
</organism>
<gene>
    <name evidence="3" type="ORF">EDD61_104145</name>
</gene>
<name>A0A4V2VL51_9FIRM</name>